<evidence type="ECO:0000256" key="1">
    <source>
        <dbReference type="ARBA" id="ARBA00005017"/>
    </source>
</evidence>
<name>A0AAD6YF67_9AGAR</name>
<evidence type="ECO:0000256" key="9">
    <source>
        <dbReference type="ARBA" id="ARBA00022955"/>
    </source>
</evidence>
<evidence type="ECO:0000256" key="7">
    <source>
        <dbReference type="ARBA" id="ARBA00022777"/>
    </source>
</evidence>
<evidence type="ECO:0000256" key="13">
    <source>
        <dbReference type="PIRNR" id="PIRNR017288"/>
    </source>
</evidence>
<dbReference type="PANTHER" id="PTHR31814:SF2">
    <property type="entry name" value="PHOSPHOMEVALONATE KINASE"/>
    <property type="match status" value="1"/>
</dbReference>
<dbReference type="SUPFAM" id="SSF54211">
    <property type="entry name" value="Ribosomal protein S5 domain 2-like"/>
    <property type="match status" value="1"/>
</dbReference>
<dbReference type="GO" id="GO:0005777">
    <property type="term" value="C:peroxisome"/>
    <property type="evidence" value="ECO:0007669"/>
    <property type="project" value="TreeGrafter"/>
</dbReference>
<evidence type="ECO:0000256" key="12">
    <source>
        <dbReference type="ARBA" id="ARBA00029326"/>
    </source>
</evidence>
<sequence length="512" mass="55414">MDATVVSSPGKVLIAGGYLVLDRAYAGVVVSTSSRFYTVVQSSTSSGDALITVRSPQFLAATWRYSVKLEPSVLVEDLPTNTSKNKFVHLALQNILALACEIKGITHVWNALSSAIDVCIVGDNDFYSQRAQVCVSLFTCFLALKWAVQLETLGLPRTLASLNQIPPFVSTGAPLSEVHKTGLGSSAALITSLVSSLLLHLSIIPPSDLMENESEGRQLVHNLSQFVHCLAQGKVGSGFDVSAAVFGSHIYTRFEPAVLQRLLADDASRSQPLLPIIHPSNKAWNHHISNFQLPPFTRMMLADVDAGSDTPSLVGKVLKWRKEDGTTADALWSSLDLLNQSLAQTLIKLKDLYAKDAESYKNSLNFLSISKATEWLARPRSSPVEQTIVLTFSEVHQISQAIRGKMREMGTLSGVPIEPIEQTELLDLCVSQPGVIGGGVPGAGGYDALWLLVCDPGHSLSPHQQPVEVIENVWSTYKKLDVSPLSAMESMAKGARIEQLDKIPGLRNAVSH</sequence>
<dbReference type="Proteomes" id="UP001219525">
    <property type="component" value="Unassembled WGS sequence"/>
</dbReference>
<dbReference type="EC" id="2.7.4.2" evidence="3 13"/>
<keyword evidence="6" id="KW-0547">Nucleotide-binding</keyword>
<keyword evidence="14" id="KW-0687">Ribonucleoprotein</keyword>
<evidence type="ECO:0000256" key="6">
    <source>
        <dbReference type="ARBA" id="ARBA00022741"/>
    </source>
</evidence>
<keyword evidence="15" id="KW-1185">Reference proteome</keyword>
<dbReference type="InterPro" id="IPR014721">
    <property type="entry name" value="Ribsml_uS5_D2-typ_fold_subgr"/>
</dbReference>
<dbReference type="GO" id="GO:0019287">
    <property type="term" value="P:isopentenyl diphosphate biosynthetic process, mevalonate pathway"/>
    <property type="evidence" value="ECO:0007669"/>
    <property type="project" value="UniProtKB-UniRule"/>
</dbReference>
<keyword evidence="14" id="KW-0689">Ribosomal protein</keyword>
<dbReference type="InterPro" id="IPR020568">
    <property type="entry name" value="Ribosomal_Su5_D2-typ_SF"/>
</dbReference>
<dbReference type="GO" id="GO:0005524">
    <property type="term" value="F:ATP binding"/>
    <property type="evidence" value="ECO:0007669"/>
    <property type="project" value="UniProtKB-UniRule"/>
</dbReference>
<organism evidence="14 15">
    <name type="scientific">Mycena pura</name>
    <dbReference type="NCBI Taxonomy" id="153505"/>
    <lineage>
        <taxon>Eukaryota</taxon>
        <taxon>Fungi</taxon>
        <taxon>Dikarya</taxon>
        <taxon>Basidiomycota</taxon>
        <taxon>Agaricomycotina</taxon>
        <taxon>Agaricomycetes</taxon>
        <taxon>Agaricomycetidae</taxon>
        <taxon>Agaricales</taxon>
        <taxon>Marasmiineae</taxon>
        <taxon>Mycenaceae</taxon>
        <taxon>Mycena</taxon>
    </lineage>
</organism>
<dbReference type="PANTHER" id="PTHR31814">
    <property type="match status" value="1"/>
</dbReference>
<evidence type="ECO:0000313" key="14">
    <source>
        <dbReference type="EMBL" id="KAJ7218054.1"/>
    </source>
</evidence>
<keyword evidence="7 13" id="KW-0418">Kinase</keyword>
<evidence type="ECO:0000313" key="15">
    <source>
        <dbReference type="Proteomes" id="UP001219525"/>
    </source>
</evidence>
<keyword evidence="5 13" id="KW-0808">Transferase</keyword>
<dbReference type="GO" id="GO:0010142">
    <property type="term" value="P:farnesyl diphosphate biosynthetic process, mevalonate pathway"/>
    <property type="evidence" value="ECO:0007669"/>
    <property type="project" value="TreeGrafter"/>
</dbReference>
<comment type="similarity">
    <text evidence="2 13">Belongs to the GHMP kinase family. Mevalonate kinase subfamily.</text>
</comment>
<evidence type="ECO:0000256" key="8">
    <source>
        <dbReference type="ARBA" id="ARBA00022840"/>
    </source>
</evidence>
<evidence type="ECO:0000256" key="2">
    <source>
        <dbReference type="ARBA" id="ARBA00006495"/>
    </source>
</evidence>
<comment type="caution">
    <text evidence="14">The sequence shown here is derived from an EMBL/GenBank/DDBJ whole genome shotgun (WGS) entry which is preliminary data.</text>
</comment>
<keyword evidence="8" id="KW-0067">ATP-binding</keyword>
<evidence type="ECO:0000256" key="5">
    <source>
        <dbReference type="ARBA" id="ARBA00022679"/>
    </source>
</evidence>
<keyword evidence="4 13" id="KW-0444">Lipid biosynthesis</keyword>
<gene>
    <name evidence="14" type="ORF">GGX14DRAFT_495453</name>
</gene>
<dbReference type="AlphaFoldDB" id="A0AAD6YF67"/>
<proteinExistence type="inferred from homology"/>
<dbReference type="GO" id="GO:0006696">
    <property type="term" value="P:ergosterol biosynthetic process"/>
    <property type="evidence" value="ECO:0007669"/>
    <property type="project" value="TreeGrafter"/>
</dbReference>
<dbReference type="EMBL" id="JARJCW010000013">
    <property type="protein sequence ID" value="KAJ7218054.1"/>
    <property type="molecule type" value="Genomic_DNA"/>
</dbReference>
<dbReference type="GO" id="GO:0005840">
    <property type="term" value="C:ribosome"/>
    <property type="evidence" value="ECO:0007669"/>
    <property type="project" value="UniProtKB-KW"/>
</dbReference>
<dbReference type="PIRSF" id="PIRSF017288">
    <property type="entry name" value="PMK_GHMP_euk"/>
    <property type="match status" value="1"/>
</dbReference>
<keyword evidence="9 13" id="KW-0752">Steroid biosynthesis</keyword>
<dbReference type="InterPro" id="IPR035102">
    <property type="entry name" value="Phosphomevalonate_kinase"/>
</dbReference>
<dbReference type="InterPro" id="IPR016005">
    <property type="entry name" value="Erg8"/>
</dbReference>
<comment type="pathway">
    <text evidence="1 13">Isoprenoid biosynthesis; isopentenyl diphosphate biosynthesis via mevalonate pathway; isopentenyl diphosphate from (R)-mevalonate: step 2/3.</text>
</comment>
<protein>
    <recommendedName>
        <fullName evidence="3 13">Phosphomevalonate kinase</fullName>
        <ecNumber evidence="3 13">2.7.4.2</ecNumber>
    </recommendedName>
</protein>
<evidence type="ECO:0000256" key="10">
    <source>
        <dbReference type="ARBA" id="ARBA00023098"/>
    </source>
</evidence>
<evidence type="ECO:0000256" key="11">
    <source>
        <dbReference type="ARBA" id="ARBA00023221"/>
    </source>
</evidence>
<keyword evidence="11 13" id="KW-0753">Steroid metabolism</keyword>
<evidence type="ECO:0000256" key="4">
    <source>
        <dbReference type="ARBA" id="ARBA00022516"/>
    </source>
</evidence>
<keyword evidence="10 13" id="KW-0443">Lipid metabolism</keyword>
<reference evidence="14" key="1">
    <citation type="submission" date="2023-03" db="EMBL/GenBank/DDBJ databases">
        <title>Massive genome expansion in bonnet fungi (Mycena s.s.) driven by repeated elements and novel gene families across ecological guilds.</title>
        <authorList>
            <consortium name="Lawrence Berkeley National Laboratory"/>
            <person name="Harder C.B."/>
            <person name="Miyauchi S."/>
            <person name="Viragh M."/>
            <person name="Kuo A."/>
            <person name="Thoen E."/>
            <person name="Andreopoulos B."/>
            <person name="Lu D."/>
            <person name="Skrede I."/>
            <person name="Drula E."/>
            <person name="Henrissat B."/>
            <person name="Morin E."/>
            <person name="Kohler A."/>
            <person name="Barry K."/>
            <person name="LaButti K."/>
            <person name="Morin E."/>
            <person name="Salamov A."/>
            <person name="Lipzen A."/>
            <person name="Mereny Z."/>
            <person name="Hegedus B."/>
            <person name="Baldrian P."/>
            <person name="Stursova M."/>
            <person name="Weitz H."/>
            <person name="Taylor A."/>
            <person name="Grigoriev I.V."/>
            <person name="Nagy L.G."/>
            <person name="Martin F."/>
            <person name="Kauserud H."/>
        </authorList>
    </citation>
    <scope>NUCLEOTIDE SEQUENCE</scope>
    <source>
        <strain evidence="14">9144</strain>
    </source>
</reference>
<accession>A0AAD6YF67</accession>
<comment type="catalytic activity">
    <reaction evidence="12">
        <text>(R)-5-phosphomevalonate + ATP = (R)-5-diphosphomevalonate + ADP</text>
        <dbReference type="Rhea" id="RHEA:16341"/>
        <dbReference type="ChEBI" id="CHEBI:30616"/>
        <dbReference type="ChEBI" id="CHEBI:57557"/>
        <dbReference type="ChEBI" id="CHEBI:58146"/>
        <dbReference type="ChEBI" id="CHEBI:456216"/>
        <dbReference type="EC" id="2.7.4.2"/>
    </reaction>
    <physiologicalReaction direction="left-to-right" evidence="12">
        <dbReference type="Rhea" id="RHEA:16342"/>
    </physiologicalReaction>
</comment>
<evidence type="ECO:0000256" key="3">
    <source>
        <dbReference type="ARBA" id="ARBA00012958"/>
    </source>
</evidence>
<dbReference type="Gene3D" id="3.30.230.10">
    <property type="match status" value="1"/>
</dbReference>
<dbReference type="GO" id="GO:0004631">
    <property type="term" value="F:phosphomevalonate kinase activity"/>
    <property type="evidence" value="ECO:0007669"/>
    <property type="project" value="UniProtKB-UniRule"/>
</dbReference>